<comment type="caution">
    <text evidence="2">The sequence shown here is derived from an EMBL/GenBank/DDBJ whole genome shotgun (WGS) entry which is preliminary data.</text>
</comment>
<evidence type="ECO:0000313" key="3">
    <source>
        <dbReference type="Proteomes" id="UP000024635"/>
    </source>
</evidence>
<keyword evidence="1" id="KW-0732">Signal</keyword>
<keyword evidence="3" id="KW-1185">Reference proteome</keyword>
<gene>
    <name evidence="2" type="primary">Acey_s0006.g2988</name>
    <name evidence="2" type="ORF">Y032_0006g2988</name>
</gene>
<feature type="signal peptide" evidence="1">
    <location>
        <begin position="1"/>
        <end position="20"/>
    </location>
</feature>
<reference evidence="3" key="1">
    <citation type="journal article" date="2015" name="Nat. Genet.">
        <title>The genome and transcriptome of the zoonotic hookworm Ancylostoma ceylanicum identify infection-specific gene families.</title>
        <authorList>
            <person name="Schwarz E.M."/>
            <person name="Hu Y."/>
            <person name="Antoshechkin I."/>
            <person name="Miller M.M."/>
            <person name="Sternberg P.W."/>
            <person name="Aroian R.V."/>
        </authorList>
    </citation>
    <scope>NUCLEOTIDE SEQUENCE</scope>
    <source>
        <strain evidence="3">HY135</strain>
    </source>
</reference>
<proteinExistence type="predicted"/>
<dbReference type="EMBL" id="JARK01001342">
    <property type="protein sequence ID" value="EYC29466.1"/>
    <property type="molecule type" value="Genomic_DNA"/>
</dbReference>
<protein>
    <recommendedName>
        <fullName evidence="4">Secreted protein</fullName>
    </recommendedName>
</protein>
<name>A0A016VQ70_9BILA</name>
<dbReference type="AlphaFoldDB" id="A0A016VQ70"/>
<evidence type="ECO:0008006" key="4">
    <source>
        <dbReference type="Google" id="ProtNLM"/>
    </source>
</evidence>
<accession>A0A016VQ70</accession>
<organism evidence="2 3">
    <name type="scientific">Ancylostoma ceylanicum</name>
    <dbReference type="NCBI Taxonomy" id="53326"/>
    <lineage>
        <taxon>Eukaryota</taxon>
        <taxon>Metazoa</taxon>
        <taxon>Ecdysozoa</taxon>
        <taxon>Nematoda</taxon>
        <taxon>Chromadorea</taxon>
        <taxon>Rhabditida</taxon>
        <taxon>Rhabditina</taxon>
        <taxon>Rhabditomorpha</taxon>
        <taxon>Strongyloidea</taxon>
        <taxon>Ancylostomatidae</taxon>
        <taxon>Ancylostomatinae</taxon>
        <taxon>Ancylostoma</taxon>
    </lineage>
</organism>
<feature type="chain" id="PRO_5001490993" description="Secreted protein" evidence="1">
    <location>
        <begin position="21"/>
        <end position="134"/>
    </location>
</feature>
<evidence type="ECO:0000313" key="2">
    <source>
        <dbReference type="EMBL" id="EYC29466.1"/>
    </source>
</evidence>
<dbReference type="Proteomes" id="UP000024635">
    <property type="component" value="Unassembled WGS sequence"/>
</dbReference>
<sequence length="134" mass="14732">MACRPWRVRLLCLGLSVVQSSRYRSSLANDCEQRQATGPPWPSSGENAIPRVLLDQAENPRMPVCLGEAAGKTCGCGSADGDVRKAPEHESTEGGWVHSDPTVRMTSGYWSADPEVRKRRYTGTRWRDVSAVAQ</sequence>
<evidence type="ECO:0000256" key="1">
    <source>
        <dbReference type="SAM" id="SignalP"/>
    </source>
</evidence>